<dbReference type="EnsemblPlants" id="AVESA.00010b.r2.4CG1322460.1">
    <property type="protein sequence ID" value="AVESA.00010b.r2.4CG1322460.1.CDS"/>
    <property type="gene ID" value="AVESA.00010b.r2.4CG1322460"/>
</dbReference>
<sequence length="130" mass="14884">MYVESSDTVNSVKTKIQDRGGIIDDRHQLPSLVFAGKQLEEEDDRTLADYGICKESTLHLALGLRGSHRGTYGHCMEPSLRDLALSYNENKLVCRKCYARLSPRATNCRKKKCGRSSDQRKKKPFGRHRW</sequence>
<evidence type="ECO:0000313" key="2">
    <source>
        <dbReference type="Proteomes" id="UP001732700"/>
    </source>
</evidence>
<keyword evidence="2" id="KW-1185">Reference proteome</keyword>
<name>A0ACD5WYX1_AVESA</name>
<evidence type="ECO:0000313" key="1">
    <source>
        <dbReference type="EnsemblPlants" id="AVESA.00010b.r2.4CG1322460.1.CDS"/>
    </source>
</evidence>
<dbReference type="Proteomes" id="UP001732700">
    <property type="component" value="Chromosome 4C"/>
</dbReference>
<organism evidence="1 2">
    <name type="scientific">Avena sativa</name>
    <name type="common">Oat</name>
    <dbReference type="NCBI Taxonomy" id="4498"/>
    <lineage>
        <taxon>Eukaryota</taxon>
        <taxon>Viridiplantae</taxon>
        <taxon>Streptophyta</taxon>
        <taxon>Embryophyta</taxon>
        <taxon>Tracheophyta</taxon>
        <taxon>Spermatophyta</taxon>
        <taxon>Magnoliopsida</taxon>
        <taxon>Liliopsida</taxon>
        <taxon>Poales</taxon>
        <taxon>Poaceae</taxon>
        <taxon>BOP clade</taxon>
        <taxon>Pooideae</taxon>
        <taxon>Poodae</taxon>
        <taxon>Poeae</taxon>
        <taxon>Poeae Chloroplast Group 1 (Aveneae type)</taxon>
        <taxon>Aveninae</taxon>
        <taxon>Avena</taxon>
    </lineage>
</organism>
<proteinExistence type="predicted"/>
<accession>A0ACD5WYX1</accession>
<reference evidence="1" key="2">
    <citation type="submission" date="2025-09" db="UniProtKB">
        <authorList>
            <consortium name="EnsemblPlants"/>
        </authorList>
    </citation>
    <scope>IDENTIFICATION</scope>
</reference>
<reference evidence="1" key="1">
    <citation type="submission" date="2021-05" db="EMBL/GenBank/DDBJ databases">
        <authorList>
            <person name="Scholz U."/>
            <person name="Mascher M."/>
            <person name="Fiebig A."/>
        </authorList>
    </citation>
    <scope>NUCLEOTIDE SEQUENCE [LARGE SCALE GENOMIC DNA]</scope>
</reference>
<protein>
    <submittedName>
        <fullName evidence="1">Uncharacterized protein</fullName>
    </submittedName>
</protein>